<keyword evidence="10" id="KW-1185">Reference proteome</keyword>
<feature type="transmembrane region" description="Helical" evidence="6">
    <location>
        <begin position="21"/>
        <end position="41"/>
    </location>
</feature>
<dbReference type="Proteomes" id="UP001597469">
    <property type="component" value="Unassembled WGS sequence"/>
</dbReference>
<keyword evidence="5 6" id="KW-0472">Membrane</keyword>
<evidence type="ECO:0000259" key="8">
    <source>
        <dbReference type="Pfam" id="PF12704"/>
    </source>
</evidence>
<keyword evidence="4 6" id="KW-1133">Transmembrane helix</keyword>
<dbReference type="InterPro" id="IPR050250">
    <property type="entry name" value="Macrolide_Exporter_MacB"/>
</dbReference>
<accession>A0ABW5M1Y2</accession>
<dbReference type="InterPro" id="IPR003838">
    <property type="entry name" value="ABC3_permease_C"/>
</dbReference>
<evidence type="ECO:0000256" key="1">
    <source>
        <dbReference type="ARBA" id="ARBA00004651"/>
    </source>
</evidence>
<dbReference type="InterPro" id="IPR025857">
    <property type="entry name" value="MacB_PCD"/>
</dbReference>
<feature type="transmembrane region" description="Helical" evidence="6">
    <location>
        <begin position="766"/>
        <end position="786"/>
    </location>
</feature>
<dbReference type="PANTHER" id="PTHR30572">
    <property type="entry name" value="MEMBRANE COMPONENT OF TRANSPORTER-RELATED"/>
    <property type="match status" value="1"/>
</dbReference>
<comment type="subcellular location">
    <subcellularLocation>
        <location evidence="1">Cell membrane</location>
        <topology evidence="1">Multi-pass membrane protein</topology>
    </subcellularLocation>
</comment>
<feature type="domain" description="MacB-like periplasmic core" evidence="8">
    <location>
        <begin position="20"/>
        <end position="237"/>
    </location>
</feature>
<evidence type="ECO:0000313" key="10">
    <source>
        <dbReference type="Proteomes" id="UP001597469"/>
    </source>
</evidence>
<evidence type="ECO:0000313" key="9">
    <source>
        <dbReference type="EMBL" id="MFD2571043.1"/>
    </source>
</evidence>
<reference evidence="10" key="1">
    <citation type="journal article" date="2019" name="Int. J. Syst. Evol. Microbiol.">
        <title>The Global Catalogue of Microorganisms (GCM) 10K type strain sequencing project: providing services to taxonomists for standard genome sequencing and annotation.</title>
        <authorList>
            <consortium name="The Broad Institute Genomics Platform"/>
            <consortium name="The Broad Institute Genome Sequencing Center for Infectious Disease"/>
            <person name="Wu L."/>
            <person name="Ma J."/>
        </authorList>
    </citation>
    <scope>NUCLEOTIDE SEQUENCE [LARGE SCALE GENOMIC DNA]</scope>
    <source>
        <strain evidence="10">KCTC 42805</strain>
    </source>
</reference>
<comment type="caution">
    <text evidence="9">The sequence shown here is derived from an EMBL/GenBank/DDBJ whole genome shotgun (WGS) entry which is preliminary data.</text>
</comment>
<gene>
    <name evidence="9" type="ORF">ACFSUS_10390</name>
</gene>
<dbReference type="PANTHER" id="PTHR30572:SF18">
    <property type="entry name" value="ABC-TYPE MACROLIDE FAMILY EXPORT SYSTEM PERMEASE COMPONENT 2"/>
    <property type="match status" value="1"/>
</dbReference>
<name>A0ABW5M1Y2_9BACT</name>
<dbReference type="Pfam" id="PF12704">
    <property type="entry name" value="MacB_PCD"/>
    <property type="match status" value="1"/>
</dbReference>
<dbReference type="EMBL" id="JBHULN010000005">
    <property type="protein sequence ID" value="MFD2571043.1"/>
    <property type="molecule type" value="Genomic_DNA"/>
</dbReference>
<feature type="transmembrane region" description="Helical" evidence="6">
    <location>
        <begin position="283"/>
        <end position="304"/>
    </location>
</feature>
<dbReference type="RefSeq" id="WP_381522239.1">
    <property type="nucleotide sequence ID" value="NZ_JBHULN010000005.1"/>
</dbReference>
<keyword evidence="2" id="KW-1003">Cell membrane</keyword>
<feature type="domain" description="ABC3 transporter permease C-terminal" evidence="7">
    <location>
        <begin position="291"/>
        <end position="401"/>
    </location>
</feature>
<evidence type="ECO:0000256" key="3">
    <source>
        <dbReference type="ARBA" id="ARBA00022692"/>
    </source>
</evidence>
<proteinExistence type="predicted"/>
<evidence type="ECO:0000256" key="4">
    <source>
        <dbReference type="ARBA" id="ARBA00022989"/>
    </source>
</evidence>
<organism evidence="9 10">
    <name type="scientific">Spirosoma soli</name>
    <dbReference type="NCBI Taxonomy" id="1770529"/>
    <lineage>
        <taxon>Bacteria</taxon>
        <taxon>Pseudomonadati</taxon>
        <taxon>Bacteroidota</taxon>
        <taxon>Cytophagia</taxon>
        <taxon>Cytophagales</taxon>
        <taxon>Cytophagaceae</taxon>
        <taxon>Spirosoma</taxon>
    </lineage>
</organism>
<dbReference type="Pfam" id="PF02687">
    <property type="entry name" value="FtsX"/>
    <property type="match status" value="2"/>
</dbReference>
<evidence type="ECO:0000256" key="2">
    <source>
        <dbReference type="ARBA" id="ARBA00022475"/>
    </source>
</evidence>
<feature type="transmembrane region" description="Helical" evidence="6">
    <location>
        <begin position="378"/>
        <end position="400"/>
    </location>
</feature>
<feature type="domain" description="ABC3 transporter permease C-terminal" evidence="7">
    <location>
        <begin position="685"/>
        <end position="794"/>
    </location>
</feature>
<feature type="transmembrane region" description="Helical" evidence="6">
    <location>
        <begin position="339"/>
        <end position="358"/>
    </location>
</feature>
<feature type="transmembrane region" description="Helical" evidence="6">
    <location>
        <begin position="682"/>
        <end position="707"/>
    </location>
</feature>
<evidence type="ECO:0000256" key="5">
    <source>
        <dbReference type="ARBA" id="ARBA00023136"/>
    </source>
</evidence>
<feature type="transmembrane region" description="Helical" evidence="6">
    <location>
        <begin position="734"/>
        <end position="754"/>
    </location>
</feature>
<keyword evidence="3 6" id="KW-0812">Transmembrane</keyword>
<sequence length="805" mass="89970">MFRNYLKVALRSFARHKIYSFINLGGLTVAVTCCLLLGLYVRHEWSYDRFHTKANRLHRAWTQEEYKGEQFTNISTPYILGQTLQETFPEVEGMTRVRINEFNVRKGSEVFNERVHMVDPDFLKMFDFPLVTSQSTNPLQELYSVVLTEEIAQKYFGSEDAVGKILNMQLDSTMQAFTVKAVAKNVPTNSSIRFGVLIPMAHIKGLVSDRYQKSWFNVDPETYVLLRETASVDKLAAKYPSMLRTALGEKYKGNNYVIHLQPITDIHLNNDLPAGLEPISNPAYSYILSGIALFLLIIACINFMTLSLGRSVSRAQEVGVRKAMGALRSQLMNQFWSEALLMTVLAVILGLVLSMALTPLFGKLANQELQFHFDGTTALLLLALIVVVGLVAGSYPALILSGFRPVEVLKGKLSLKGDVSFFRRALVVVQFSLSVMLIAGTFVLNQQLSYLQNKSLGYQKEQTAIIPVGVSGPEGRALVERFRNALSAQKDVLGVASSAFPFAGGGWGDMGFSDNQKVYRECKFNVVDPYFMPTYGIKLVAGRNFDPKNSADNYGAIIVNQAFVKKFGWTNPINQRLPGKFPDHRVIGVTEDFHYASLHAKVEPLIMMMRSDSIFRGIENLMYQSSPSPDLSVRLSVGNVQEKVAMLERTWRSVAPNEPFRFTFLDADLQRQYEAEQRMGRIVTIASVLSIIIACLGLFGLATLAVARRTKEIGVRKVLGASVPSIVNLLAKDFLKLVFVAIIIASPLAWYGMHQWLQDFAYRIDIQWWVFVLAGVLALGVAFLTVSFQSIKAALSNPVKTLRAE</sequence>
<protein>
    <submittedName>
        <fullName evidence="9">ABC transporter permease</fullName>
    </submittedName>
</protein>
<evidence type="ECO:0000256" key="6">
    <source>
        <dbReference type="SAM" id="Phobius"/>
    </source>
</evidence>
<feature type="transmembrane region" description="Helical" evidence="6">
    <location>
        <begin position="421"/>
        <end position="444"/>
    </location>
</feature>
<evidence type="ECO:0000259" key="7">
    <source>
        <dbReference type="Pfam" id="PF02687"/>
    </source>
</evidence>